<dbReference type="AlphaFoldDB" id="A0A5C5XNP1"/>
<dbReference type="Pfam" id="PF12127">
    <property type="entry name" value="FloA"/>
    <property type="match status" value="1"/>
</dbReference>
<keyword evidence="1" id="KW-1003">Cell membrane</keyword>
<keyword evidence="2 5" id="KW-0812">Transmembrane</keyword>
<evidence type="ECO:0000313" key="7">
    <source>
        <dbReference type="Proteomes" id="UP000316095"/>
    </source>
</evidence>
<evidence type="ECO:0000256" key="4">
    <source>
        <dbReference type="ARBA" id="ARBA00023136"/>
    </source>
</evidence>
<dbReference type="EMBL" id="SJPG01000001">
    <property type="protein sequence ID" value="TWT64159.1"/>
    <property type="molecule type" value="Genomic_DNA"/>
</dbReference>
<keyword evidence="4 5" id="KW-0472">Membrane</keyword>
<comment type="caution">
    <text evidence="6">The sequence shown here is derived from an EMBL/GenBank/DDBJ whole genome shotgun (WGS) entry which is preliminary data.</text>
</comment>
<dbReference type="InterPro" id="IPR022853">
    <property type="entry name" value="FloA"/>
</dbReference>
<gene>
    <name evidence="6" type="ORF">Pan54_49200</name>
</gene>
<reference evidence="6 7" key="1">
    <citation type="submission" date="2019-02" db="EMBL/GenBank/DDBJ databases">
        <title>Deep-cultivation of Planctomycetes and their phenomic and genomic characterization uncovers novel biology.</title>
        <authorList>
            <person name="Wiegand S."/>
            <person name="Jogler M."/>
            <person name="Boedeker C."/>
            <person name="Pinto D."/>
            <person name="Vollmers J."/>
            <person name="Rivas-Marin E."/>
            <person name="Kohn T."/>
            <person name="Peeters S.H."/>
            <person name="Heuer A."/>
            <person name="Rast P."/>
            <person name="Oberbeckmann S."/>
            <person name="Bunk B."/>
            <person name="Jeske O."/>
            <person name="Meyerdierks A."/>
            <person name="Storesund J.E."/>
            <person name="Kallscheuer N."/>
            <person name="Luecker S."/>
            <person name="Lage O.M."/>
            <person name="Pohl T."/>
            <person name="Merkel B.J."/>
            <person name="Hornburger P."/>
            <person name="Mueller R.-W."/>
            <person name="Bruemmer F."/>
            <person name="Labrenz M."/>
            <person name="Spormann A.M."/>
            <person name="Op Den Camp H."/>
            <person name="Overmann J."/>
            <person name="Amann R."/>
            <person name="Jetten M.S.M."/>
            <person name="Mascher T."/>
            <person name="Medema M.H."/>
            <person name="Devos D.P."/>
            <person name="Kaster A.-K."/>
            <person name="Ovreas L."/>
            <person name="Rohde M."/>
            <person name="Galperin M.Y."/>
            <person name="Jogler C."/>
        </authorList>
    </citation>
    <scope>NUCLEOTIDE SEQUENCE [LARGE SCALE GENOMIC DNA]</scope>
    <source>
        <strain evidence="6 7">Pan54</strain>
    </source>
</reference>
<evidence type="ECO:0000256" key="1">
    <source>
        <dbReference type="ARBA" id="ARBA00022475"/>
    </source>
</evidence>
<dbReference type="RefSeq" id="WP_146505894.1">
    <property type="nucleotide sequence ID" value="NZ_SJPG01000001.1"/>
</dbReference>
<sequence length="129" mass="14638">MPPEQIVMIVFLVIVLIIGLIILLLFANLFRLWLQATMCGAKVSLLNLVGMKLRRSDCKHVVNMICMARQCGLDIRNDYIESAIIQGADVQTALITLQRAKERDIELSWEDAISEDTRRRIVEANQLAD</sequence>
<accession>A0A5C5XNP1</accession>
<evidence type="ECO:0000313" key="6">
    <source>
        <dbReference type="EMBL" id="TWT64159.1"/>
    </source>
</evidence>
<feature type="transmembrane region" description="Helical" evidence="5">
    <location>
        <begin position="6"/>
        <end position="30"/>
    </location>
</feature>
<proteinExistence type="predicted"/>
<keyword evidence="3 5" id="KW-1133">Transmembrane helix</keyword>
<evidence type="ECO:0000256" key="5">
    <source>
        <dbReference type="SAM" id="Phobius"/>
    </source>
</evidence>
<protein>
    <submittedName>
        <fullName evidence="6">SigmaW regulon antibacterial</fullName>
    </submittedName>
</protein>
<evidence type="ECO:0000256" key="2">
    <source>
        <dbReference type="ARBA" id="ARBA00022692"/>
    </source>
</evidence>
<dbReference type="Proteomes" id="UP000316095">
    <property type="component" value="Unassembled WGS sequence"/>
</dbReference>
<dbReference type="OrthoDB" id="289226at2"/>
<organism evidence="6 7">
    <name type="scientific">Rubinisphaera italica</name>
    <dbReference type="NCBI Taxonomy" id="2527969"/>
    <lineage>
        <taxon>Bacteria</taxon>
        <taxon>Pseudomonadati</taxon>
        <taxon>Planctomycetota</taxon>
        <taxon>Planctomycetia</taxon>
        <taxon>Planctomycetales</taxon>
        <taxon>Planctomycetaceae</taxon>
        <taxon>Rubinisphaera</taxon>
    </lineage>
</organism>
<keyword evidence="7" id="KW-1185">Reference proteome</keyword>
<name>A0A5C5XNP1_9PLAN</name>
<evidence type="ECO:0000256" key="3">
    <source>
        <dbReference type="ARBA" id="ARBA00022989"/>
    </source>
</evidence>